<accession>A0A1I7UYN9</accession>
<dbReference type="AlphaFoldDB" id="A0A1I7UYN9"/>
<sequence length="182" mass="20859">MSQTSSTFDKAILRGFLFCLKHQGLSPIEAHSALLQFTKTEIFTVEEITELFNRNYRPKKTLFLIENGILNENAPEKFLTSVAEAGLQDIDTLRLLEIFRTVSTDPYSLETVETYLRAELDQKKLIIGKNFISGFLICLHRQNYKIEDSYEKLKATTGIEIEIGEVKKIYAEIAKGDYYDGM</sequence>
<organism evidence="1 2">
    <name type="scientific">Caenorhabditis tropicalis</name>
    <dbReference type="NCBI Taxonomy" id="1561998"/>
    <lineage>
        <taxon>Eukaryota</taxon>
        <taxon>Metazoa</taxon>
        <taxon>Ecdysozoa</taxon>
        <taxon>Nematoda</taxon>
        <taxon>Chromadorea</taxon>
        <taxon>Rhabditida</taxon>
        <taxon>Rhabditina</taxon>
        <taxon>Rhabditomorpha</taxon>
        <taxon>Rhabditoidea</taxon>
        <taxon>Rhabditidae</taxon>
        <taxon>Peloderinae</taxon>
        <taxon>Caenorhabditis</taxon>
    </lineage>
</organism>
<dbReference type="Proteomes" id="UP000095282">
    <property type="component" value="Unplaced"/>
</dbReference>
<name>A0A1I7UYN9_9PELO</name>
<keyword evidence="1" id="KW-1185">Reference proteome</keyword>
<dbReference type="WBParaSite" id="Csp11.Scaffold630.g20663.t1">
    <property type="protein sequence ID" value="Csp11.Scaffold630.g20663.t1"/>
    <property type="gene ID" value="Csp11.Scaffold630.g20663"/>
</dbReference>
<reference evidence="2" key="1">
    <citation type="submission" date="2016-11" db="UniProtKB">
        <authorList>
            <consortium name="WormBaseParasite"/>
        </authorList>
    </citation>
    <scope>IDENTIFICATION</scope>
</reference>
<proteinExistence type="predicted"/>
<protein>
    <submittedName>
        <fullName evidence="2">TerB family tellurite resistance protein</fullName>
    </submittedName>
</protein>
<evidence type="ECO:0000313" key="2">
    <source>
        <dbReference type="WBParaSite" id="Csp11.Scaffold630.g20663.t1"/>
    </source>
</evidence>
<evidence type="ECO:0000313" key="1">
    <source>
        <dbReference type="Proteomes" id="UP000095282"/>
    </source>
</evidence>